<dbReference type="GO" id="GO:0016787">
    <property type="term" value="F:hydrolase activity"/>
    <property type="evidence" value="ECO:0007669"/>
    <property type="project" value="InterPro"/>
</dbReference>
<dbReference type="RefSeq" id="WP_210220645.1">
    <property type="nucleotide sequence ID" value="NZ_CP072793.1"/>
</dbReference>
<dbReference type="SMART" id="SM00487">
    <property type="entry name" value="DEXDc"/>
    <property type="match status" value="1"/>
</dbReference>
<dbReference type="InterPro" id="IPR050742">
    <property type="entry name" value="Helicase_Restrict-Modif_Enz"/>
</dbReference>
<evidence type="ECO:0000259" key="1">
    <source>
        <dbReference type="PROSITE" id="PS51192"/>
    </source>
</evidence>
<dbReference type="Gene3D" id="3.40.50.300">
    <property type="entry name" value="P-loop containing nucleotide triphosphate hydrolases"/>
    <property type="match status" value="2"/>
</dbReference>
<dbReference type="CDD" id="cd18032">
    <property type="entry name" value="DEXHc_RE_I_III_res"/>
    <property type="match status" value="1"/>
</dbReference>
<dbReference type="Gene3D" id="3.90.1570.30">
    <property type="match status" value="1"/>
</dbReference>
<dbReference type="Pfam" id="PF04851">
    <property type="entry name" value="ResIII"/>
    <property type="match status" value="1"/>
</dbReference>
<dbReference type="NCBIfam" id="NF046051">
    <property type="entry name" value="restrict_EcoAI"/>
    <property type="match status" value="1"/>
</dbReference>
<dbReference type="InterPro" id="IPR027417">
    <property type="entry name" value="P-loop_NTPase"/>
</dbReference>
<keyword evidence="2" id="KW-0378">Hydrolase</keyword>
<reference evidence="2" key="1">
    <citation type="submission" date="2021-04" db="EMBL/GenBank/DDBJ databases">
        <title>Genomics, taxonomy and metabolism of representatives of sulfur bacteria of the genus Thiothrix: Thiothrix fructosivorans QT, Thiothrix unzii A1T and three new species, Thiothrix subterranea sp. nov., Thiothrix litoralis sp. nov. and 'Candidatus Thiothrix anitrata' sp. nov.</title>
        <authorList>
            <person name="Ravin N.V."/>
            <person name="Smolyakov D."/>
            <person name="Rudenko T.S."/>
            <person name="Mardanov A.V."/>
            <person name="Beletsky A.V."/>
            <person name="Markov N.D."/>
            <person name="Fomenkov A.I."/>
            <person name="Roberts R.J."/>
            <person name="Karnachuk O.V."/>
            <person name="Novikov A."/>
            <person name="Grabovich M.Y."/>
        </authorList>
    </citation>
    <scope>NUCLEOTIDE SEQUENCE</scope>
    <source>
        <strain evidence="2">A1</strain>
    </source>
</reference>
<dbReference type="EMBL" id="CP072793">
    <property type="protein sequence ID" value="QTR55181.1"/>
    <property type="molecule type" value="Genomic_DNA"/>
</dbReference>
<dbReference type="Pfam" id="PF00271">
    <property type="entry name" value="Helicase_C"/>
    <property type="match status" value="1"/>
</dbReference>
<dbReference type="GO" id="GO:0004386">
    <property type="term" value="F:helicase activity"/>
    <property type="evidence" value="ECO:0007669"/>
    <property type="project" value="UniProtKB-KW"/>
</dbReference>
<keyword evidence="3" id="KW-1185">Reference proteome</keyword>
<protein>
    <submittedName>
        <fullName evidence="2">DEAD/DEAH box helicase family protein</fullName>
    </submittedName>
</protein>
<organism evidence="2 3">
    <name type="scientific">Thiothrix unzii</name>
    <dbReference type="NCBI Taxonomy" id="111769"/>
    <lineage>
        <taxon>Bacteria</taxon>
        <taxon>Pseudomonadati</taxon>
        <taxon>Pseudomonadota</taxon>
        <taxon>Gammaproteobacteria</taxon>
        <taxon>Thiotrichales</taxon>
        <taxon>Thiotrichaceae</taxon>
        <taxon>Thiothrix</taxon>
    </lineage>
</organism>
<dbReference type="GO" id="GO:0003677">
    <property type="term" value="F:DNA binding"/>
    <property type="evidence" value="ECO:0007669"/>
    <property type="project" value="InterPro"/>
</dbReference>
<gene>
    <name evidence="2" type="ORF">J9260_08910</name>
</gene>
<dbReference type="GO" id="GO:0005829">
    <property type="term" value="C:cytosol"/>
    <property type="evidence" value="ECO:0007669"/>
    <property type="project" value="TreeGrafter"/>
</dbReference>
<dbReference type="Proteomes" id="UP000672009">
    <property type="component" value="Chromosome"/>
</dbReference>
<evidence type="ECO:0000313" key="3">
    <source>
        <dbReference type="Proteomes" id="UP000672009"/>
    </source>
</evidence>
<dbReference type="KEGG" id="tun:J9260_08910"/>
<keyword evidence="2" id="KW-0347">Helicase</keyword>
<name>A0A975FBX2_9GAMM</name>
<dbReference type="GO" id="GO:0006304">
    <property type="term" value="P:DNA modification"/>
    <property type="evidence" value="ECO:0007669"/>
    <property type="project" value="InterPro"/>
</dbReference>
<dbReference type="InterPro" id="IPR001650">
    <property type="entry name" value="Helicase_C-like"/>
</dbReference>
<dbReference type="AlphaFoldDB" id="A0A975FBX2"/>
<dbReference type="PROSITE" id="PS51192">
    <property type="entry name" value="HELICASE_ATP_BIND_1"/>
    <property type="match status" value="1"/>
</dbReference>
<evidence type="ECO:0000313" key="2">
    <source>
        <dbReference type="EMBL" id="QTR55181.1"/>
    </source>
</evidence>
<dbReference type="PANTHER" id="PTHR47396">
    <property type="entry name" value="TYPE I RESTRICTION ENZYME ECOKI R PROTEIN"/>
    <property type="match status" value="1"/>
</dbReference>
<dbReference type="PANTHER" id="PTHR47396:SF1">
    <property type="entry name" value="ATP-DEPENDENT HELICASE IRC3-RELATED"/>
    <property type="match status" value="1"/>
</dbReference>
<dbReference type="InterPro" id="IPR014001">
    <property type="entry name" value="Helicase_ATP-bd"/>
</dbReference>
<feature type="domain" description="Helicase ATP-binding" evidence="1">
    <location>
        <begin position="173"/>
        <end position="357"/>
    </location>
</feature>
<dbReference type="GO" id="GO:0005524">
    <property type="term" value="F:ATP binding"/>
    <property type="evidence" value="ECO:0007669"/>
    <property type="project" value="InterPro"/>
</dbReference>
<accession>A0A975FBX2</accession>
<dbReference type="SUPFAM" id="SSF52540">
    <property type="entry name" value="P-loop containing nucleoside triphosphate hydrolases"/>
    <property type="match status" value="2"/>
</dbReference>
<proteinExistence type="predicted"/>
<dbReference type="REBASE" id="485657">
    <property type="entry name" value="TunA1ORF8930P"/>
</dbReference>
<dbReference type="InterPro" id="IPR013670">
    <property type="entry name" value="EcoEI_R_C_dom"/>
</dbReference>
<keyword evidence="2" id="KW-0067">ATP-binding</keyword>
<keyword evidence="2" id="KW-0547">Nucleotide-binding</keyword>
<dbReference type="InterPro" id="IPR006935">
    <property type="entry name" value="Helicase/UvrB_N"/>
</dbReference>
<sequence length="816" mass="93492">MTPELDLNEANTRAEFIEEHLREAQWGERHTRHSRIDREHVISIGKLLGGGQRASTRPADFVLMYKTHKLAVIEAKRVRLHPTEGVQQAKDYAALLKIRFAYATNGKQIYRIDMLTAQETYVDRYPTPEELWHATFAQPNDWRDRFSTIPFEDKSGSWQPRYYQHNAIEAALEALINGKDRILLTLATGTGKTAIAFQIAWKLFHSRWNVKAWRGDTSVDRQPRILFLADRNILANQAYNAFSVFPEDAMVRISPNAIRKKKAVPKNGNLFFTIFQTFMTDTKDAAGNPAPSFGDYPPDFFDLIIIDECHRGGANDEGSWRGIMEYFRTAVQIGLTATPKRDGNVDTYKYFGEAVYTYSLKEGINDGFLTPFRIKRIVSTLDEYTHVADDEVLEGEVEEGRTYTEAEMNRVLEIEDRERHRVKTFMNLIDQSEKTLVFCATQQHALAVRNLINQMKRSTQPNYCVRVAADDGKEGERLLSAFQDNEKNIPTILTTSRKLSTGVDARNVRNIILMRPVTSMIEFKQIVGRGTRLFDFKDYFTLYDFVKAYEHFKDPEWDGEPEVCKVCNERVCICEAEPCSKCQQRPCVCPPKPCKKCEQSPCVCEPEQCEVCGATPCNCLQPPKRAKVKLAAGKADQIQNLISTEFLGDDGKPMSVQDYLQQFYTALPEFFKDEEELRALWSQPETRQGLLDGLQTKGYAAAQLQVISRAVNAERSDLFDVLAHIAFSLPAKTREERVATHKTRIYQGYNYKQREFIEFVLGHYVDDGITELAPTKLKTFIDLKYQGIRDMPEELGKAADVKKLFVEFQQRLYAPL</sequence>
<dbReference type="Pfam" id="PF08463">
    <property type="entry name" value="EcoEI_R_C"/>
    <property type="match status" value="1"/>
</dbReference>